<dbReference type="AlphaFoldDB" id="A0A3N9XYV7"/>
<dbReference type="Gene3D" id="3.20.70.20">
    <property type="match status" value="1"/>
</dbReference>
<dbReference type="EMBL" id="QDGB01000339">
    <property type="protein sequence ID" value="RQX12783.1"/>
    <property type="molecule type" value="Genomic_DNA"/>
</dbReference>
<feature type="domain" description="Ribonucleotide reductase large subunit C-terminal" evidence="14">
    <location>
        <begin position="160"/>
        <end position="695"/>
    </location>
</feature>
<dbReference type="OrthoDB" id="9762933at2"/>
<evidence type="ECO:0000256" key="3">
    <source>
        <dbReference type="ARBA" id="ARBA00012274"/>
    </source>
</evidence>
<evidence type="ECO:0000313" key="17">
    <source>
        <dbReference type="EMBL" id="RQX12783.1"/>
    </source>
</evidence>
<dbReference type="EC" id="1.17.4.1" evidence="3 13"/>
<dbReference type="FunFam" id="3.20.70.20:FF:000007">
    <property type="entry name" value="Vitamin B12-dependent ribonucleotide reductase"/>
    <property type="match status" value="1"/>
</dbReference>
<dbReference type="GO" id="GO:0000166">
    <property type="term" value="F:nucleotide binding"/>
    <property type="evidence" value="ECO:0007669"/>
    <property type="project" value="UniProtKB-KW"/>
</dbReference>
<dbReference type="GO" id="GO:0004748">
    <property type="term" value="F:ribonucleoside-diphosphate reductase activity, thioredoxin disulfide as acceptor"/>
    <property type="evidence" value="ECO:0007669"/>
    <property type="project" value="UniProtKB-EC"/>
</dbReference>
<evidence type="ECO:0000256" key="4">
    <source>
        <dbReference type="ARBA" id="ARBA00014409"/>
    </source>
</evidence>
<evidence type="ECO:0000256" key="12">
    <source>
        <dbReference type="ARBA" id="ARBA00047754"/>
    </source>
</evidence>
<dbReference type="PRINTS" id="PR01183">
    <property type="entry name" value="RIBORDTASEM1"/>
</dbReference>
<protein>
    <recommendedName>
        <fullName evidence="4 13">Vitamin B12-dependent ribonucleotide reductase</fullName>
        <ecNumber evidence="3 13">1.17.4.1</ecNumber>
    </recommendedName>
</protein>
<keyword evidence="8 13" id="KW-0560">Oxidoreductase</keyword>
<dbReference type="InterPro" id="IPR013344">
    <property type="entry name" value="RNR_NrdJ/NrdZ"/>
</dbReference>
<evidence type="ECO:0000256" key="10">
    <source>
        <dbReference type="ARBA" id="ARBA00023285"/>
    </source>
</evidence>
<evidence type="ECO:0000256" key="2">
    <source>
        <dbReference type="ARBA" id="ARBA00007405"/>
    </source>
</evidence>
<dbReference type="Pfam" id="PF08471">
    <property type="entry name" value="Ribonuc_red_2_N"/>
    <property type="match status" value="1"/>
</dbReference>
<keyword evidence="7 13" id="KW-0547">Nucleotide-binding</keyword>
<sequence length="968" mass="104340">MGDRADEGGNGVTTSRSRSKAGVGLKIERVWTTEGVHPYDEVSWERRDVVMTNWRDGSINFEQRGVEFPESWSVNAANIVTTKYFRGAVGTPEREWSLKQLIDRVVTTYRTAGEEYGYFASPADAEVFAHELTWMLLNQVFSFNSPVWFNVGTPSPQQVSACFILAVDDSMDSILDWYKEEGLIFKGGSGSGVNLSRIRSSRELLSSGGNASGPVSFMRGADASAGTIKSGGATRRAAKMVIIDVDHPDIQEFVVTKAREEDKIRALRDAGFDMDLGGSDIVSVQYQNANNSVRVSDEFMSAVENGKGFDLRGRLDGSVIETVDAKNLFRSISQAAWECADPGLQYDDTINDWHTCPETGRITASNPCSEYLHLDNSSCNLASLNLMKFLRADGGFEVEKFVKSVEFVITAMDISICFADFPTEKIGETSRAYRQLGIGYANLGALLMATGLPYDSEQGRSVAASITSLMTGTAYRRSAELAGVVGPYDGYARNAEPHKRVMRKHAAANDEIKPTSPVATAIVREATKQWTQGNKIGDKNGWRNAQASVLAPTGTIGFMMDCDTTGVEPDLALVKFKKLVGGGSMQIVNQTVPRALRSLGYPEEQVEAIVEHIADHGHVVDAPGLKPEHYPVFDCAMGERTIAPMGHVRMMAAIQPFVSGAISKTVNMPEAATVEDVEKIYFEGWKLGLKALAIYRDNCKVGQPLSVAKSNKATEPAAVETTAAAPAAVEKVIEYRPVRKRLPKKRPSETVSFSVGGAEGYLTASSYPDDGLGEVFLKMSKQGSTLAGVMDAFSVAISIGLQYGVPLETFVSKFTNMRFEPAGMTDDPDVRMAASVMDYIFRRLALDFLPYERRAELGIFTASERAAQLRAEADAEAAAVTGVELTAMASSAPVEAPAKSEAVAQPAQEMADVAAAKPAPSVGSSTELLEAVIGKAADAPLCFTCGTKMRPAGSCYVCEGCGSTSGCS</sequence>
<evidence type="ECO:0000256" key="5">
    <source>
        <dbReference type="ARBA" id="ARBA00022628"/>
    </source>
</evidence>
<keyword evidence="10 13" id="KW-0170">Cobalt</keyword>
<evidence type="ECO:0000259" key="14">
    <source>
        <dbReference type="Pfam" id="PF02867"/>
    </source>
</evidence>
<gene>
    <name evidence="17" type="ORF">DDE19_27715</name>
</gene>
<evidence type="ECO:0000256" key="8">
    <source>
        <dbReference type="ARBA" id="ARBA00023002"/>
    </source>
</evidence>
<evidence type="ECO:0000256" key="13">
    <source>
        <dbReference type="RuleBase" id="RU364064"/>
    </source>
</evidence>
<evidence type="ECO:0000313" key="18">
    <source>
        <dbReference type="Proteomes" id="UP000278981"/>
    </source>
</evidence>
<keyword evidence="9" id="KW-1015">Disulfide bond</keyword>
<comment type="caution">
    <text evidence="17">The sequence shown here is derived from an EMBL/GenBank/DDBJ whole genome shotgun (WGS) entry which is preliminary data.</text>
</comment>
<dbReference type="Pfam" id="PF02867">
    <property type="entry name" value="Ribonuc_red_lgC"/>
    <property type="match status" value="1"/>
</dbReference>
<dbReference type="GO" id="GO:0071897">
    <property type="term" value="P:DNA biosynthetic process"/>
    <property type="evidence" value="ECO:0007669"/>
    <property type="project" value="UniProtKB-KW"/>
</dbReference>
<dbReference type="SUPFAM" id="SSF51998">
    <property type="entry name" value="PFL-like glycyl radical enzymes"/>
    <property type="match status" value="1"/>
</dbReference>
<dbReference type="GO" id="GO:0031419">
    <property type="term" value="F:cobalamin binding"/>
    <property type="evidence" value="ECO:0007669"/>
    <property type="project" value="UniProtKB-KW"/>
</dbReference>
<evidence type="ECO:0000256" key="6">
    <source>
        <dbReference type="ARBA" id="ARBA00022634"/>
    </source>
</evidence>
<dbReference type="PANTHER" id="PTHR43371:SF1">
    <property type="entry name" value="RIBONUCLEOSIDE-DIPHOSPHATE REDUCTASE"/>
    <property type="match status" value="1"/>
</dbReference>
<dbReference type="NCBIfam" id="NF005122">
    <property type="entry name" value="PRK06556.1"/>
    <property type="match status" value="1"/>
</dbReference>
<organism evidence="17 18">
    <name type="scientific">Micromonospora ureilytica</name>
    <dbReference type="NCBI Taxonomy" id="709868"/>
    <lineage>
        <taxon>Bacteria</taxon>
        <taxon>Bacillati</taxon>
        <taxon>Actinomycetota</taxon>
        <taxon>Actinomycetes</taxon>
        <taxon>Micromonosporales</taxon>
        <taxon>Micromonosporaceae</taxon>
        <taxon>Micromonospora</taxon>
    </lineage>
</organism>
<dbReference type="Pfam" id="PF12637">
    <property type="entry name" value="TSCPD"/>
    <property type="match status" value="1"/>
</dbReference>
<evidence type="ECO:0000256" key="9">
    <source>
        <dbReference type="ARBA" id="ARBA00023157"/>
    </source>
</evidence>
<evidence type="ECO:0000256" key="11">
    <source>
        <dbReference type="ARBA" id="ARBA00025437"/>
    </source>
</evidence>
<comment type="similarity">
    <text evidence="2 13">Belongs to the ribonucleoside diphosphate reductase class-2 family.</text>
</comment>
<name>A0A3N9XYV7_9ACTN</name>
<feature type="domain" description="Ribonucleotide reductase class II vitamin B12-dependent N-terminal" evidence="15">
    <location>
        <begin position="49"/>
        <end position="139"/>
    </location>
</feature>
<dbReference type="InterPro" id="IPR024434">
    <property type="entry name" value="TSCPD_dom"/>
</dbReference>
<dbReference type="Proteomes" id="UP000278981">
    <property type="component" value="Unassembled WGS sequence"/>
</dbReference>
<comment type="cofactor">
    <cofactor evidence="1 13">
        <name>adenosylcob(III)alamin</name>
        <dbReference type="ChEBI" id="CHEBI:18408"/>
    </cofactor>
</comment>
<dbReference type="InterPro" id="IPR000788">
    <property type="entry name" value="RNR_lg_C"/>
</dbReference>
<evidence type="ECO:0000259" key="15">
    <source>
        <dbReference type="Pfam" id="PF08471"/>
    </source>
</evidence>
<dbReference type="CDD" id="cd02888">
    <property type="entry name" value="RNR_II_dimer"/>
    <property type="match status" value="1"/>
</dbReference>
<dbReference type="NCBIfam" id="TIGR02504">
    <property type="entry name" value="NrdJ_Z"/>
    <property type="match status" value="1"/>
</dbReference>
<evidence type="ECO:0000256" key="7">
    <source>
        <dbReference type="ARBA" id="ARBA00022741"/>
    </source>
</evidence>
<reference evidence="17 18" key="1">
    <citation type="submission" date="2018-04" db="EMBL/GenBank/DDBJ databases">
        <title>Micromonosporas from Atacama Desert.</title>
        <authorList>
            <person name="Carro L."/>
            <person name="Klenk H.-P."/>
            <person name="Goodfellow M."/>
        </authorList>
    </citation>
    <scope>NUCLEOTIDE SEQUENCE [LARGE SCALE GENOMIC DNA]</scope>
    <source>
        <strain evidence="17 18">LB19</strain>
    </source>
</reference>
<comment type="function">
    <text evidence="11 13">Catalyzes the reduction of ribonucleotides to deoxyribonucleotides. May function to provide a pool of deoxyribonucleotide precursors for DNA repair during oxygen limitation and/or for immediate growth after restoration of oxygen.</text>
</comment>
<keyword evidence="6 13" id="KW-0237">DNA synthesis</keyword>
<accession>A0A3N9XYV7</accession>
<evidence type="ECO:0000259" key="16">
    <source>
        <dbReference type="Pfam" id="PF12637"/>
    </source>
</evidence>
<comment type="catalytic activity">
    <reaction evidence="12 13">
        <text>a 2'-deoxyribonucleoside 5'-diphosphate + [thioredoxin]-disulfide + H2O = a ribonucleoside 5'-diphosphate + [thioredoxin]-dithiol</text>
        <dbReference type="Rhea" id="RHEA:23252"/>
        <dbReference type="Rhea" id="RHEA-COMP:10698"/>
        <dbReference type="Rhea" id="RHEA-COMP:10700"/>
        <dbReference type="ChEBI" id="CHEBI:15377"/>
        <dbReference type="ChEBI" id="CHEBI:29950"/>
        <dbReference type="ChEBI" id="CHEBI:50058"/>
        <dbReference type="ChEBI" id="CHEBI:57930"/>
        <dbReference type="ChEBI" id="CHEBI:73316"/>
        <dbReference type="EC" id="1.17.4.1"/>
    </reaction>
</comment>
<keyword evidence="5 13" id="KW-0846">Cobalamin</keyword>
<proteinExistence type="inferred from homology"/>
<dbReference type="InterPro" id="IPR050862">
    <property type="entry name" value="RdRp_reductase_class-2"/>
</dbReference>
<dbReference type="InterPro" id="IPR013678">
    <property type="entry name" value="RNR_2_N"/>
</dbReference>
<evidence type="ECO:0000256" key="1">
    <source>
        <dbReference type="ARBA" id="ARBA00001922"/>
    </source>
</evidence>
<dbReference type="GO" id="GO:0050897">
    <property type="term" value="F:cobalt ion binding"/>
    <property type="evidence" value="ECO:0007669"/>
    <property type="project" value="InterPro"/>
</dbReference>
<dbReference type="PANTHER" id="PTHR43371">
    <property type="entry name" value="VITAMIN B12-DEPENDENT RIBONUCLEOTIDE REDUCTASE"/>
    <property type="match status" value="1"/>
</dbReference>
<feature type="domain" description="TSCPD" evidence="16">
    <location>
        <begin position="743"/>
        <end position="846"/>
    </location>
</feature>